<reference evidence="14" key="1">
    <citation type="journal article" date="2019" name="Int. J. Syst. Evol. Microbiol.">
        <title>The Global Catalogue of Microorganisms (GCM) 10K type strain sequencing project: providing services to taxonomists for standard genome sequencing and annotation.</title>
        <authorList>
            <consortium name="The Broad Institute Genomics Platform"/>
            <consortium name="The Broad Institute Genome Sequencing Center for Infectious Disease"/>
            <person name="Wu L."/>
            <person name="Ma J."/>
        </authorList>
    </citation>
    <scope>NUCLEOTIDE SEQUENCE [LARGE SCALE GENOMIC DNA]</scope>
    <source>
        <strain evidence="14">JCM 16373</strain>
    </source>
</reference>
<dbReference type="PANTHER" id="PTHR43809:SF1">
    <property type="entry name" value="NITRITE REDUCTASE (NADH) LARGE SUBUNIT"/>
    <property type="match status" value="1"/>
</dbReference>
<comment type="similarity">
    <text evidence="4">Belongs to the nitrite and sulfite reductase 4Fe-4S domain family.</text>
</comment>
<evidence type="ECO:0000256" key="9">
    <source>
        <dbReference type="ARBA" id="ARBA00023014"/>
    </source>
</evidence>
<feature type="compositionally biased region" description="Low complexity" evidence="10">
    <location>
        <begin position="396"/>
        <end position="420"/>
    </location>
</feature>
<dbReference type="Gene3D" id="3.50.50.60">
    <property type="entry name" value="FAD/NAD(P)-binding domain"/>
    <property type="match status" value="3"/>
</dbReference>
<dbReference type="SUPFAM" id="SSF51905">
    <property type="entry name" value="FAD/NAD(P)-binding domain"/>
    <property type="match status" value="2"/>
</dbReference>
<dbReference type="PRINTS" id="PR00368">
    <property type="entry name" value="FADPNR"/>
</dbReference>
<evidence type="ECO:0000256" key="5">
    <source>
        <dbReference type="ARBA" id="ARBA00022617"/>
    </source>
</evidence>
<comment type="cofactor">
    <cofactor evidence="2">
        <name>[4Fe-4S] cluster</name>
        <dbReference type="ChEBI" id="CHEBI:49883"/>
    </cofactor>
</comment>
<evidence type="ECO:0000256" key="2">
    <source>
        <dbReference type="ARBA" id="ARBA00001966"/>
    </source>
</evidence>
<evidence type="ECO:0000256" key="3">
    <source>
        <dbReference type="ARBA" id="ARBA00005096"/>
    </source>
</evidence>
<keyword evidence="8" id="KW-0408">Iron</keyword>
<evidence type="ECO:0000256" key="7">
    <source>
        <dbReference type="ARBA" id="ARBA00023002"/>
    </source>
</evidence>
<dbReference type="InterPro" id="IPR041854">
    <property type="entry name" value="BFD-like_2Fe2S-bd_dom_sf"/>
</dbReference>
<accession>A0ABP6C3A1</accession>
<evidence type="ECO:0000256" key="6">
    <source>
        <dbReference type="ARBA" id="ARBA00022723"/>
    </source>
</evidence>
<sequence>MSRALEVLVVGNGMVGHRLAQEVRRRDPEGVRVRLTVLGDEPVGGYNRVLLPGLVAGSLTEADLAPDGDGDPLAPDGGGHSLAPDADGKLLAPDASGKLRAPDEARKAGSGGVRAGVAVTHIDRAERTVTTADGHRLHYDKLVLATGARAHIPPLPGLRRDDGAPARGVCALRTLADARRLSRLAHRARATGAPMAVLGGGILGLEAARALVARGVGVTVVHQAPYVMDRQLDAPAARMLARSLSRTGIAQRLGVGAAAWAPQEGLHLADGGLVPAAGLLLCTGVRPRTALARECGLAAGPRGIAVDDALTTSDPAVHALGDCADADPGLVQPGWEQAATLAALLTGDNPHARYAGTPRVTRLKAAGIELACLGDPFTEPDEAAPSAPPEPPAPSAPSEASVPSGGFVPGPAAAPGTSGPEVLRLEDPSRERYAKLVLHGDRVTGAILLGLPDAAAGLVQLFDRGAPAPADRLALMLGRALPPEAAGGPEALPDHGLVCRCNGVTKGALRSAWHAGARSPAELATATRATTGCGGCRPVVEKLAAWLAETDPSPAPAPPSPSLSPSPSSASPPPSSVRPGRPSSPTPPR</sequence>
<comment type="pathway">
    <text evidence="3">Nitrogen metabolism; nitrate reduction (assimilation).</text>
</comment>
<dbReference type="InterPro" id="IPR036188">
    <property type="entry name" value="FAD/NAD-bd_sf"/>
</dbReference>
<dbReference type="PRINTS" id="PR00411">
    <property type="entry name" value="PNDRDTASEI"/>
</dbReference>
<protein>
    <submittedName>
        <fullName evidence="13">FAD-dependent oxidoreductase</fullName>
    </submittedName>
</protein>
<evidence type="ECO:0000259" key="12">
    <source>
        <dbReference type="Pfam" id="PF07992"/>
    </source>
</evidence>
<organism evidence="13 14">
    <name type="scientific">Streptomyces axinellae</name>
    <dbReference type="NCBI Taxonomy" id="552788"/>
    <lineage>
        <taxon>Bacteria</taxon>
        <taxon>Bacillati</taxon>
        <taxon>Actinomycetota</taxon>
        <taxon>Actinomycetes</taxon>
        <taxon>Kitasatosporales</taxon>
        <taxon>Streptomycetaceae</taxon>
        <taxon>Streptomyces</taxon>
    </lineage>
</organism>
<name>A0ABP6C3A1_9ACTN</name>
<feature type="region of interest" description="Disordered" evidence="10">
    <location>
        <begin position="62"/>
        <end position="113"/>
    </location>
</feature>
<feature type="domain" description="BFD-like [2Fe-2S]-binding" evidence="11">
    <location>
        <begin position="497"/>
        <end position="543"/>
    </location>
</feature>
<evidence type="ECO:0000256" key="10">
    <source>
        <dbReference type="SAM" id="MobiDB-lite"/>
    </source>
</evidence>
<evidence type="ECO:0000313" key="13">
    <source>
        <dbReference type="EMBL" id="GAA2600173.1"/>
    </source>
</evidence>
<dbReference type="Pfam" id="PF04324">
    <property type="entry name" value="Fer2_BFD"/>
    <property type="match status" value="1"/>
</dbReference>
<comment type="caution">
    <text evidence="13">The sequence shown here is derived from an EMBL/GenBank/DDBJ whole genome shotgun (WGS) entry which is preliminary data.</text>
</comment>
<feature type="compositionally biased region" description="Pro residues" evidence="10">
    <location>
        <begin position="553"/>
        <end position="589"/>
    </location>
</feature>
<dbReference type="PANTHER" id="PTHR43809">
    <property type="entry name" value="NITRITE REDUCTASE (NADH) LARGE SUBUNIT"/>
    <property type="match status" value="1"/>
</dbReference>
<comment type="cofactor">
    <cofactor evidence="1">
        <name>siroheme</name>
        <dbReference type="ChEBI" id="CHEBI:60052"/>
    </cofactor>
</comment>
<evidence type="ECO:0000256" key="4">
    <source>
        <dbReference type="ARBA" id="ARBA00010429"/>
    </source>
</evidence>
<feature type="compositionally biased region" description="Pro residues" evidence="10">
    <location>
        <begin position="386"/>
        <end position="395"/>
    </location>
</feature>
<feature type="region of interest" description="Disordered" evidence="10">
    <location>
        <begin position="547"/>
        <end position="589"/>
    </location>
</feature>
<dbReference type="InterPro" id="IPR023753">
    <property type="entry name" value="FAD/NAD-binding_dom"/>
</dbReference>
<keyword evidence="14" id="KW-1185">Reference proteome</keyword>
<keyword evidence="9" id="KW-0411">Iron-sulfur</keyword>
<keyword evidence="5" id="KW-0349">Heme</keyword>
<gene>
    <name evidence="13" type="ORF">GCM10009863_11910</name>
</gene>
<proteinExistence type="inferred from homology"/>
<dbReference type="InterPro" id="IPR052034">
    <property type="entry name" value="NasD-like"/>
</dbReference>
<evidence type="ECO:0000313" key="14">
    <source>
        <dbReference type="Proteomes" id="UP001501447"/>
    </source>
</evidence>
<feature type="region of interest" description="Disordered" evidence="10">
    <location>
        <begin position="375"/>
        <end position="423"/>
    </location>
</feature>
<dbReference type="Proteomes" id="UP001501447">
    <property type="component" value="Unassembled WGS sequence"/>
</dbReference>
<evidence type="ECO:0000259" key="11">
    <source>
        <dbReference type="Pfam" id="PF04324"/>
    </source>
</evidence>
<dbReference type="Pfam" id="PF07992">
    <property type="entry name" value="Pyr_redox_2"/>
    <property type="match status" value="1"/>
</dbReference>
<feature type="domain" description="FAD/NAD(P)-binding" evidence="12">
    <location>
        <begin position="6"/>
        <end position="338"/>
    </location>
</feature>
<dbReference type="EMBL" id="BAAARJ010000003">
    <property type="protein sequence ID" value="GAA2600173.1"/>
    <property type="molecule type" value="Genomic_DNA"/>
</dbReference>
<dbReference type="Gene3D" id="1.10.10.1100">
    <property type="entry name" value="BFD-like [2Fe-2S]-binding domain"/>
    <property type="match status" value="1"/>
</dbReference>
<evidence type="ECO:0000256" key="1">
    <source>
        <dbReference type="ARBA" id="ARBA00001929"/>
    </source>
</evidence>
<dbReference type="RefSeq" id="WP_344562853.1">
    <property type="nucleotide sequence ID" value="NZ_BAAARJ010000003.1"/>
</dbReference>
<dbReference type="InterPro" id="IPR007419">
    <property type="entry name" value="BFD-like_2Fe2S-bd_dom"/>
</dbReference>
<evidence type="ECO:0000256" key="8">
    <source>
        <dbReference type="ARBA" id="ARBA00023004"/>
    </source>
</evidence>
<keyword evidence="6" id="KW-0479">Metal-binding</keyword>
<keyword evidence="7" id="KW-0560">Oxidoreductase</keyword>